<evidence type="ECO:0000256" key="10">
    <source>
        <dbReference type="ARBA" id="ARBA00023158"/>
    </source>
</evidence>
<dbReference type="OrthoDB" id="2154311at2759"/>
<dbReference type="InterPro" id="IPR029063">
    <property type="entry name" value="SAM-dependent_MTases_sf"/>
</dbReference>
<sequence length="403" mass="45286">MNPLFIPPLYKQRYQFVVDFVKRHKPKKVVDLGCADCSLLRKLKFHRNIELLVGVDLDNSVMKQKMYTLAPFPCEYLKPADQPLTIELYHGSVTEKESRTKCFDLVTCIELIEHLLLADVERFSEVLFGYMLPNAVIVSTPNADFNPLLPGCPAFRHIDHKFEWTKADFQNWALEVCRLYGYVVEFTGVGKAPSNEESIGFCSQIGVFHKDPYRSGTFVRSESMENTSSHTLLYHVVYPSLCDNNIFQRTLVNEVLYEAERIKSKWLGVSGEEQAGLRVSDADFPNGCQEQGISQELYLQGGAVCVPLARVLSFPSVRRLCGSLQELQDSLQGDSRVVLTGDALALVLAAEEEEEAASDEEWDEYEGPACSETVKCAADCTEDWDAELSCPCEISRGDQNGAF</sequence>
<evidence type="ECO:0000256" key="3">
    <source>
        <dbReference type="ARBA" id="ARBA00021330"/>
    </source>
</evidence>
<dbReference type="AlphaFoldDB" id="A0A9Q1DRK9"/>
<dbReference type="PANTHER" id="PTHR21404">
    <property type="entry name" value="HEN1"/>
    <property type="match status" value="1"/>
</dbReference>
<dbReference type="FunFam" id="3.40.50.150:FF:000124">
    <property type="entry name" value="HEN methyltransferase 1"/>
    <property type="match status" value="1"/>
</dbReference>
<dbReference type="Gene3D" id="3.40.50.150">
    <property type="entry name" value="Vaccinia Virus protein VP39"/>
    <property type="match status" value="1"/>
</dbReference>
<evidence type="ECO:0000256" key="4">
    <source>
        <dbReference type="ARBA" id="ARBA00022603"/>
    </source>
</evidence>
<accession>A0A9Q1DRK9</accession>
<keyword evidence="9" id="KW-0694">RNA-binding</keyword>
<dbReference type="SUPFAM" id="SSF53335">
    <property type="entry name" value="S-adenosyl-L-methionine-dependent methyltransferases"/>
    <property type="match status" value="1"/>
</dbReference>
<protein>
    <recommendedName>
        <fullName evidence="3">Small RNA 2'-O-methyltransferase</fullName>
        <ecNumber evidence="12">2.1.1.386</ecNumber>
    </recommendedName>
    <alternativeName>
        <fullName evidence="11">HEN1 methyltransferase homolog 1</fullName>
    </alternativeName>
</protein>
<evidence type="ECO:0000256" key="12">
    <source>
        <dbReference type="ARBA" id="ARBA00035025"/>
    </source>
</evidence>
<dbReference type="GO" id="GO:0046872">
    <property type="term" value="F:metal ion binding"/>
    <property type="evidence" value="ECO:0007669"/>
    <property type="project" value="UniProtKB-KW"/>
</dbReference>
<evidence type="ECO:0000256" key="1">
    <source>
        <dbReference type="ARBA" id="ARBA00001946"/>
    </source>
</evidence>
<dbReference type="GO" id="GO:0090486">
    <property type="term" value="F:small RNA 2'-O-methyltransferase activity"/>
    <property type="evidence" value="ECO:0007669"/>
    <property type="project" value="UniProtKB-EC"/>
</dbReference>
<comment type="catalytic activity">
    <reaction evidence="13">
        <text>small RNA 3'-end nucleotide + S-adenosyl-L-methionine = small RNA 3'-end 2'-O-methylnucleotide + S-adenosyl-L-homocysteine + H(+)</text>
        <dbReference type="Rhea" id="RHEA:37887"/>
        <dbReference type="Rhea" id="RHEA-COMP:10415"/>
        <dbReference type="Rhea" id="RHEA-COMP:10416"/>
        <dbReference type="ChEBI" id="CHEBI:15378"/>
        <dbReference type="ChEBI" id="CHEBI:57856"/>
        <dbReference type="ChEBI" id="CHEBI:59789"/>
        <dbReference type="ChEBI" id="CHEBI:74896"/>
        <dbReference type="ChEBI" id="CHEBI:74898"/>
        <dbReference type="EC" id="2.1.1.386"/>
    </reaction>
</comment>
<keyword evidence="6" id="KW-0949">S-adenosyl-L-methionine</keyword>
<keyword evidence="10" id="KW-0943">RNA-mediated gene silencing</keyword>
<dbReference type="EMBL" id="JAFJMO010000004">
    <property type="protein sequence ID" value="KAJ8279128.1"/>
    <property type="molecule type" value="Genomic_DNA"/>
</dbReference>
<proteinExistence type="inferred from homology"/>
<dbReference type="GO" id="GO:0005737">
    <property type="term" value="C:cytoplasm"/>
    <property type="evidence" value="ECO:0007669"/>
    <property type="project" value="TreeGrafter"/>
</dbReference>
<keyword evidence="8" id="KW-0460">Magnesium</keyword>
<evidence type="ECO:0000256" key="8">
    <source>
        <dbReference type="ARBA" id="ARBA00022842"/>
    </source>
</evidence>
<evidence type="ECO:0000256" key="6">
    <source>
        <dbReference type="ARBA" id="ARBA00022691"/>
    </source>
</evidence>
<evidence type="ECO:0000256" key="11">
    <source>
        <dbReference type="ARBA" id="ARBA00029981"/>
    </source>
</evidence>
<dbReference type="PANTHER" id="PTHR21404:SF3">
    <property type="entry name" value="SMALL RNA 2'-O-METHYLTRANSFERASE"/>
    <property type="match status" value="1"/>
</dbReference>
<dbReference type="EC" id="2.1.1.386" evidence="12"/>
<dbReference type="InterPro" id="IPR026610">
    <property type="entry name" value="Hen1"/>
</dbReference>
<keyword evidence="15" id="KW-1185">Reference proteome</keyword>
<comment type="similarity">
    <text evidence="2">Belongs to the methyltransferase superfamily. HEN1 family.</text>
</comment>
<evidence type="ECO:0000256" key="7">
    <source>
        <dbReference type="ARBA" id="ARBA00022723"/>
    </source>
</evidence>
<organism evidence="14 15">
    <name type="scientific">Conger conger</name>
    <name type="common">Conger eel</name>
    <name type="synonym">Muraena conger</name>
    <dbReference type="NCBI Taxonomy" id="82655"/>
    <lineage>
        <taxon>Eukaryota</taxon>
        <taxon>Metazoa</taxon>
        <taxon>Chordata</taxon>
        <taxon>Craniata</taxon>
        <taxon>Vertebrata</taxon>
        <taxon>Euteleostomi</taxon>
        <taxon>Actinopterygii</taxon>
        <taxon>Neopterygii</taxon>
        <taxon>Teleostei</taxon>
        <taxon>Anguilliformes</taxon>
        <taxon>Congridae</taxon>
        <taxon>Conger</taxon>
    </lineage>
</organism>
<evidence type="ECO:0000256" key="9">
    <source>
        <dbReference type="ARBA" id="ARBA00022884"/>
    </source>
</evidence>
<dbReference type="GO" id="GO:0001510">
    <property type="term" value="P:RNA methylation"/>
    <property type="evidence" value="ECO:0007669"/>
    <property type="project" value="InterPro"/>
</dbReference>
<evidence type="ECO:0000256" key="5">
    <source>
        <dbReference type="ARBA" id="ARBA00022679"/>
    </source>
</evidence>
<dbReference type="GO" id="GO:0030422">
    <property type="term" value="P:siRNA processing"/>
    <property type="evidence" value="ECO:0007669"/>
    <property type="project" value="TreeGrafter"/>
</dbReference>
<evidence type="ECO:0000313" key="14">
    <source>
        <dbReference type="EMBL" id="KAJ8279128.1"/>
    </source>
</evidence>
<comment type="cofactor">
    <cofactor evidence="1">
        <name>Mg(2+)</name>
        <dbReference type="ChEBI" id="CHEBI:18420"/>
    </cofactor>
</comment>
<keyword evidence="5" id="KW-0808">Transferase</keyword>
<dbReference type="GO" id="GO:0003723">
    <property type="term" value="F:RNA binding"/>
    <property type="evidence" value="ECO:0007669"/>
    <property type="project" value="UniProtKB-KW"/>
</dbReference>
<dbReference type="GO" id="GO:0034587">
    <property type="term" value="P:piRNA processing"/>
    <property type="evidence" value="ECO:0007669"/>
    <property type="project" value="TreeGrafter"/>
</dbReference>
<name>A0A9Q1DRK9_CONCO</name>
<reference evidence="14" key="1">
    <citation type="journal article" date="2023" name="Science">
        <title>Genome structures resolve the early diversification of teleost fishes.</title>
        <authorList>
            <person name="Parey E."/>
            <person name="Louis A."/>
            <person name="Montfort J."/>
            <person name="Bouchez O."/>
            <person name="Roques C."/>
            <person name="Iampietro C."/>
            <person name="Lluch J."/>
            <person name="Castinel A."/>
            <person name="Donnadieu C."/>
            <person name="Desvignes T."/>
            <person name="Floi Bucao C."/>
            <person name="Jouanno E."/>
            <person name="Wen M."/>
            <person name="Mejri S."/>
            <person name="Dirks R."/>
            <person name="Jansen H."/>
            <person name="Henkel C."/>
            <person name="Chen W.J."/>
            <person name="Zahm M."/>
            <person name="Cabau C."/>
            <person name="Klopp C."/>
            <person name="Thompson A.W."/>
            <person name="Robinson-Rechavi M."/>
            <person name="Braasch I."/>
            <person name="Lecointre G."/>
            <person name="Bobe J."/>
            <person name="Postlethwait J.H."/>
            <person name="Berthelot C."/>
            <person name="Roest Crollius H."/>
            <person name="Guiguen Y."/>
        </authorList>
    </citation>
    <scope>NUCLEOTIDE SEQUENCE</scope>
    <source>
        <strain evidence="14">Concon-B</strain>
    </source>
</reference>
<comment type="caution">
    <text evidence="14">The sequence shown here is derived from an EMBL/GenBank/DDBJ whole genome shotgun (WGS) entry which is preliminary data.</text>
</comment>
<evidence type="ECO:0000256" key="13">
    <source>
        <dbReference type="ARBA" id="ARBA00048418"/>
    </source>
</evidence>
<dbReference type="Proteomes" id="UP001152803">
    <property type="component" value="Unassembled WGS sequence"/>
</dbReference>
<keyword evidence="7" id="KW-0479">Metal-binding</keyword>
<evidence type="ECO:0000256" key="2">
    <source>
        <dbReference type="ARBA" id="ARBA00009026"/>
    </source>
</evidence>
<evidence type="ECO:0000313" key="15">
    <source>
        <dbReference type="Proteomes" id="UP001152803"/>
    </source>
</evidence>
<gene>
    <name evidence="14" type="ORF">COCON_G00061940</name>
</gene>
<keyword evidence="4" id="KW-0489">Methyltransferase</keyword>
<dbReference type="GO" id="GO:0005634">
    <property type="term" value="C:nucleus"/>
    <property type="evidence" value="ECO:0007669"/>
    <property type="project" value="TreeGrafter"/>
</dbReference>